<dbReference type="Gene3D" id="3.60.40.10">
    <property type="entry name" value="PPM-type phosphatase domain"/>
    <property type="match status" value="1"/>
</dbReference>
<dbReference type="GO" id="GO:0046872">
    <property type="term" value="F:metal ion binding"/>
    <property type="evidence" value="ECO:0007669"/>
    <property type="project" value="UniProtKB-KW"/>
</dbReference>
<keyword evidence="6" id="KW-0378">Hydrolase</keyword>
<dbReference type="InterPro" id="IPR036457">
    <property type="entry name" value="PPM-type-like_dom_sf"/>
</dbReference>
<dbReference type="Pfam" id="PF00481">
    <property type="entry name" value="PP2C"/>
    <property type="match status" value="1"/>
</dbReference>
<comment type="caution">
    <text evidence="14">The sequence shown here is derived from an EMBL/GenBank/DDBJ whole genome shotgun (WGS) entry which is preliminary data.</text>
</comment>
<dbReference type="PANTHER" id="PTHR47992">
    <property type="entry name" value="PROTEIN PHOSPHATASE"/>
    <property type="match status" value="1"/>
</dbReference>
<evidence type="ECO:0000256" key="9">
    <source>
        <dbReference type="ARBA" id="ARBA00023211"/>
    </source>
</evidence>
<evidence type="ECO:0000256" key="5">
    <source>
        <dbReference type="ARBA" id="ARBA00022723"/>
    </source>
</evidence>
<dbReference type="FunFam" id="3.60.40.10:FF:000026">
    <property type="entry name" value="probable protein phosphatase 2C 52"/>
    <property type="match status" value="1"/>
</dbReference>
<comment type="cofactor">
    <cofactor evidence="1">
        <name>Mn(2+)</name>
        <dbReference type="ChEBI" id="CHEBI:29035"/>
    </cofactor>
</comment>
<dbReference type="AlphaFoldDB" id="A0A6A2WM97"/>
<dbReference type="InterPro" id="IPR015655">
    <property type="entry name" value="PP2C"/>
</dbReference>
<keyword evidence="5" id="KW-0479">Metal-binding</keyword>
<evidence type="ECO:0000256" key="10">
    <source>
        <dbReference type="ARBA" id="ARBA00047761"/>
    </source>
</evidence>
<evidence type="ECO:0000256" key="11">
    <source>
        <dbReference type="ARBA" id="ARBA00048336"/>
    </source>
</evidence>
<dbReference type="EC" id="3.1.3.16" evidence="4"/>
<comment type="catalytic activity">
    <reaction evidence="10">
        <text>O-phospho-L-seryl-[protein] + H2O = L-seryl-[protein] + phosphate</text>
        <dbReference type="Rhea" id="RHEA:20629"/>
        <dbReference type="Rhea" id="RHEA-COMP:9863"/>
        <dbReference type="Rhea" id="RHEA-COMP:11604"/>
        <dbReference type="ChEBI" id="CHEBI:15377"/>
        <dbReference type="ChEBI" id="CHEBI:29999"/>
        <dbReference type="ChEBI" id="CHEBI:43474"/>
        <dbReference type="ChEBI" id="CHEBI:83421"/>
        <dbReference type="EC" id="3.1.3.16"/>
    </reaction>
</comment>
<feature type="region of interest" description="Disordered" evidence="12">
    <location>
        <begin position="362"/>
        <end position="413"/>
    </location>
</feature>
<evidence type="ECO:0000313" key="14">
    <source>
        <dbReference type="EMBL" id="KAE8660918.1"/>
    </source>
</evidence>
<keyword evidence="15" id="KW-1185">Reference proteome</keyword>
<feature type="compositionally biased region" description="Low complexity" evidence="12">
    <location>
        <begin position="1"/>
        <end position="16"/>
    </location>
</feature>
<organism evidence="14 15">
    <name type="scientific">Hibiscus syriacus</name>
    <name type="common">Rose of Sharon</name>
    <dbReference type="NCBI Taxonomy" id="106335"/>
    <lineage>
        <taxon>Eukaryota</taxon>
        <taxon>Viridiplantae</taxon>
        <taxon>Streptophyta</taxon>
        <taxon>Embryophyta</taxon>
        <taxon>Tracheophyta</taxon>
        <taxon>Spermatophyta</taxon>
        <taxon>Magnoliopsida</taxon>
        <taxon>eudicotyledons</taxon>
        <taxon>Gunneridae</taxon>
        <taxon>Pentapetalae</taxon>
        <taxon>rosids</taxon>
        <taxon>malvids</taxon>
        <taxon>Malvales</taxon>
        <taxon>Malvaceae</taxon>
        <taxon>Malvoideae</taxon>
        <taxon>Hibiscus</taxon>
    </lineage>
</organism>
<proteinExistence type="inferred from homology"/>
<evidence type="ECO:0000256" key="12">
    <source>
        <dbReference type="SAM" id="MobiDB-lite"/>
    </source>
</evidence>
<dbReference type="PROSITE" id="PS51746">
    <property type="entry name" value="PPM_2"/>
    <property type="match status" value="1"/>
</dbReference>
<evidence type="ECO:0000256" key="6">
    <source>
        <dbReference type="ARBA" id="ARBA00022801"/>
    </source>
</evidence>
<evidence type="ECO:0000256" key="8">
    <source>
        <dbReference type="ARBA" id="ARBA00022912"/>
    </source>
</evidence>
<keyword evidence="7" id="KW-0460">Magnesium</keyword>
<sequence>MGGCISTSSRSNCSNRSRGEVDSPTCFDVGCCGSKRTKRTFSDHVIGLQHLPSVPNRIFTNGKSSSSCIFTQQGRKGINQDAMIVWEDFMPEDATFCGVFDGHGPYGHHVARKVRDALPLQLLSSLHSCQSRQNGTGQTCFKGSSKKKLDGGDLEKDVTAEERLTSLWREAFMKSYKAMDKELRSHSNLDCFCSGSTAVSIVKQGSNLFMGYIGDSRAVMGSKDSNDSMVAVQLTVDLKPDLPTERIKKCKGRVFALQDEPEVCRVWLPFDDAPGLAMARAFGDFCLKEYGVISMPEFSHRLLTERDQFIVLASDGVWDVLSNREVVEIVSSAPSRSSAARILVDTAAREWKLKYPTSKMSYHSGNAGESDDGGNKSEPSLQRNCTVRSSEESERFGNGRLRPEELEGNGNTVVGEDQNWLGLEGVTRVNTHQLPRFYEERPNQ</sequence>
<keyword evidence="9" id="KW-0464">Manganese</keyword>
<evidence type="ECO:0000256" key="3">
    <source>
        <dbReference type="ARBA" id="ARBA00006702"/>
    </source>
</evidence>
<reference evidence="14" key="1">
    <citation type="submission" date="2019-09" db="EMBL/GenBank/DDBJ databases">
        <title>Draft genome information of white flower Hibiscus syriacus.</title>
        <authorList>
            <person name="Kim Y.-M."/>
        </authorList>
    </citation>
    <scope>NUCLEOTIDE SEQUENCE [LARGE SCALE GENOMIC DNA]</scope>
    <source>
        <strain evidence="14">YM2019G1</strain>
    </source>
</reference>
<dbReference type="Proteomes" id="UP000436088">
    <property type="component" value="Unassembled WGS sequence"/>
</dbReference>
<evidence type="ECO:0000256" key="4">
    <source>
        <dbReference type="ARBA" id="ARBA00013081"/>
    </source>
</evidence>
<dbReference type="GO" id="GO:0004722">
    <property type="term" value="F:protein serine/threonine phosphatase activity"/>
    <property type="evidence" value="ECO:0007669"/>
    <property type="project" value="UniProtKB-EC"/>
</dbReference>
<keyword evidence="8" id="KW-0904">Protein phosphatase</keyword>
<protein>
    <recommendedName>
        <fullName evidence="4">protein-serine/threonine phosphatase</fullName>
        <ecNumber evidence="4">3.1.3.16</ecNumber>
    </recommendedName>
</protein>
<evidence type="ECO:0000256" key="1">
    <source>
        <dbReference type="ARBA" id="ARBA00001936"/>
    </source>
</evidence>
<evidence type="ECO:0000256" key="7">
    <source>
        <dbReference type="ARBA" id="ARBA00022842"/>
    </source>
</evidence>
<feature type="domain" description="PPM-type phosphatase" evidence="13">
    <location>
        <begin position="66"/>
        <end position="367"/>
    </location>
</feature>
<dbReference type="InterPro" id="IPR001932">
    <property type="entry name" value="PPM-type_phosphatase-like_dom"/>
</dbReference>
<dbReference type="SUPFAM" id="SSF81606">
    <property type="entry name" value="PP2C-like"/>
    <property type="match status" value="1"/>
</dbReference>
<evidence type="ECO:0000259" key="13">
    <source>
        <dbReference type="PROSITE" id="PS51746"/>
    </source>
</evidence>
<feature type="compositionally biased region" description="Basic and acidic residues" evidence="12">
    <location>
        <begin position="389"/>
        <end position="405"/>
    </location>
</feature>
<evidence type="ECO:0000256" key="2">
    <source>
        <dbReference type="ARBA" id="ARBA00001946"/>
    </source>
</evidence>
<name>A0A6A2WM97_HIBSY</name>
<comment type="cofactor">
    <cofactor evidence="2">
        <name>Mg(2+)</name>
        <dbReference type="ChEBI" id="CHEBI:18420"/>
    </cofactor>
</comment>
<comment type="similarity">
    <text evidence="3">Belongs to the PP2C family.</text>
</comment>
<feature type="region of interest" description="Disordered" evidence="12">
    <location>
        <begin position="1"/>
        <end position="21"/>
    </location>
</feature>
<dbReference type="CDD" id="cd00143">
    <property type="entry name" value="PP2Cc"/>
    <property type="match status" value="1"/>
</dbReference>
<evidence type="ECO:0000313" key="15">
    <source>
        <dbReference type="Proteomes" id="UP000436088"/>
    </source>
</evidence>
<feature type="compositionally biased region" description="Polar residues" evidence="12">
    <location>
        <begin position="377"/>
        <end position="388"/>
    </location>
</feature>
<comment type="catalytic activity">
    <reaction evidence="11">
        <text>O-phospho-L-threonyl-[protein] + H2O = L-threonyl-[protein] + phosphate</text>
        <dbReference type="Rhea" id="RHEA:47004"/>
        <dbReference type="Rhea" id="RHEA-COMP:11060"/>
        <dbReference type="Rhea" id="RHEA-COMP:11605"/>
        <dbReference type="ChEBI" id="CHEBI:15377"/>
        <dbReference type="ChEBI" id="CHEBI:30013"/>
        <dbReference type="ChEBI" id="CHEBI:43474"/>
        <dbReference type="ChEBI" id="CHEBI:61977"/>
        <dbReference type="EC" id="3.1.3.16"/>
    </reaction>
</comment>
<gene>
    <name evidence="14" type="ORF">F3Y22_tig00116944pilonHSYRG00105</name>
</gene>
<dbReference type="EMBL" id="VEPZ02001728">
    <property type="protein sequence ID" value="KAE8660918.1"/>
    <property type="molecule type" value="Genomic_DNA"/>
</dbReference>
<dbReference type="SMART" id="SM00332">
    <property type="entry name" value="PP2Cc"/>
    <property type="match status" value="1"/>
</dbReference>
<accession>A0A6A2WM97</accession>